<dbReference type="AlphaFoldDB" id="A0A0M3DMN7"/>
<dbReference type="InterPro" id="IPR001296">
    <property type="entry name" value="Glyco_trans_1"/>
</dbReference>
<feature type="domain" description="Glycosyl transferase family 1" evidence="1">
    <location>
        <begin position="201"/>
        <end position="341"/>
    </location>
</feature>
<keyword evidence="3" id="KW-1185">Reference proteome</keyword>
<dbReference type="SUPFAM" id="SSF53756">
    <property type="entry name" value="UDP-Glycosyltransferase/glycogen phosphorylase"/>
    <property type="match status" value="1"/>
</dbReference>
<comment type="caution">
    <text evidence="2">The sequence shown here is derived from an EMBL/GenBank/DDBJ whole genome shotgun (WGS) entry which is preliminary data.</text>
</comment>
<dbReference type="PANTHER" id="PTHR12526:SF630">
    <property type="entry name" value="GLYCOSYLTRANSFERASE"/>
    <property type="match status" value="1"/>
</dbReference>
<dbReference type="PANTHER" id="PTHR12526">
    <property type="entry name" value="GLYCOSYLTRANSFERASE"/>
    <property type="match status" value="1"/>
</dbReference>
<sequence>MSLLFIHDHKFPKFRDEYFCSYGFDDKFCDRYIQNFGKIKIMACHTKANINAAKFSDTISENISFITFKNIKDILKRKVRKQIEEEIKQSEYLIVRLPSFIGLMSLKYIKKLNKPYLVEMVGCPFDALWNHSIYGKFLAPIMYMLCKKEIKEAPYVVYVTNEFLQKRYPTKGESISCSNVMLPKNEKDMLQNRLKKIQSEKLNKKIILGTCATVGSRYKGQQNVIKAIKVLREKGYEVEYQLVGGGDNSYLKNIAKRYDSYENIKFMGVLTHSEVFDWLDTIDIYVQPSLTEGLPRSLIEALNRGCPAIGSDAGGIPELLVDKSIYPKKSYKEFVDAFEYVNMHKEELAIINFKKAKEYENNKLEARRSEFFKMFKEFADILN</sequence>
<dbReference type="Gene3D" id="3.40.50.2000">
    <property type="entry name" value="Glycogen Phosphorylase B"/>
    <property type="match status" value="2"/>
</dbReference>
<dbReference type="Proteomes" id="UP000034407">
    <property type="component" value="Unassembled WGS sequence"/>
</dbReference>
<dbReference type="OrthoDB" id="9806653at2"/>
<gene>
    <name evidence="2" type="ORF">VN21_01955</name>
</gene>
<name>A0A0M3DMN7_9FIRM</name>
<evidence type="ECO:0000313" key="3">
    <source>
        <dbReference type="Proteomes" id="UP000034407"/>
    </source>
</evidence>
<accession>A0A0M3DMN7</accession>
<dbReference type="PATRIC" id="fig|1629550.3.peg.2905"/>
<evidence type="ECO:0000259" key="1">
    <source>
        <dbReference type="Pfam" id="PF00534"/>
    </source>
</evidence>
<reference evidence="2 3" key="1">
    <citation type="submission" date="2015-04" db="EMBL/GenBank/DDBJ databases">
        <title>Microcin producing Clostridium sp. JC272T.</title>
        <authorList>
            <person name="Jyothsna T."/>
            <person name="Sasikala C."/>
            <person name="Ramana C."/>
        </authorList>
    </citation>
    <scope>NUCLEOTIDE SEQUENCE [LARGE SCALE GENOMIC DNA]</scope>
    <source>
        <strain evidence="2 3">JC272</strain>
    </source>
</reference>
<dbReference type="EMBL" id="LBBT01000037">
    <property type="protein sequence ID" value="KKY02672.1"/>
    <property type="molecule type" value="Genomic_DNA"/>
</dbReference>
<organism evidence="2 3">
    <name type="scientific">Paraclostridium benzoelyticum</name>
    <dbReference type="NCBI Taxonomy" id="1629550"/>
    <lineage>
        <taxon>Bacteria</taxon>
        <taxon>Bacillati</taxon>
        <taxon>Bacillota</taxon>
        <taxon>Clostridia</taxon>
        <taxon>Peptostreptococcales</taxon>
        <taxon>Peptostreptococcaceae</taxon>
        <taxon>Paraclostridium</taxon>
    </lineage>
</organism>
<proteinExistence type="predicted"/>
<dbReference type="RefSeq" id="WP_046821790.1">
    <property type="nucleotide sequence ID" value="NZ_LBBT01000037.1"/>
</dbReference>
<evidence type="ECO:0000313" key="2">
    <source>
        <dbReference type="EMBL" id="KKY02672.1"/>
    </source>
</evidence>
<dbReference type="GO" id="GO:0016757">
    <property type="term" value="F:glycosyltransferase activity"/>
    <property type="evidence" value="ECO:0007669"/>
    <property type="project" value="InterPro"/>
</dbReference>
<dbReference type="CDD" id="cd03801">
    <property type="entry name" value="GT4_PimA-like"/>
    <property type="match status" value="1"/>
</dbReference>
<dbReference type="Pfam" id="PF00534">
    <property type="entry name" value="Glycos_transf_1"/>
    <property type="match status" value="1"/>
</dbReference>
<protein>
    <recommendedName>
        <fullName evidence="1">Glycosyl transferase family 1 domain-containing protein</fullName>
    </recommendedName>
</protein>